<dbReference type="EMBL" id="HBEL01021248">
    <property type="protein sequence ID" value="CAD8413824.1"/>
    <property type="molecule type" value="Transcribed_RNA"/>
</dbReference>
<evidence type="ECO:0000256" key="3">
    <source>
        <dbReference type="ARBA" id="ARBA00022741"/>
    </source>
</evidence>
<dbReference type="GO" id="GO:0016020">
    <property type="term" value="C:membrane"/>
    <property type="evidence" value="ECO:0007669"/>
    <property type="project" value="TreeGrafter"/>
</dbReference>
<dbReference type="InterPro" id="IPR042099">
    <property type="entry name" value="ANL_N_sf"/>
</dbReference>
<evidence type="ECO:0000256" key="4">
    <source>
        <dbReference type="ARBA" id="ARBA00022840"/>
    </source>
</evidence>
<dbReference type="AlphaFoldDB" id="A0A7S0GDK7"/>
<dbReference type="Gene3D" id="3.40.50.12780">
    <property type="entry name" value="N-terminal domain of ligase-like"/>
    <property type="match status" value="1"/>
</dbReference>
<feature type="domain" description="AMP-dependent synthetase/ligase" evidence="5">
    <location>
        <begin position="23"/>
        <end position="131"/>
    </location>
</feature>
<dbReference type="SUPFAM" id="SSF56801">
    <property type="entry name" value="Acetyl-CoA synthetase-like"/>
    <property type="match status" value="1"/>
</dbReference>
<keyword evidence="4" id="KW-0067">ATP-binding</keyword>
<evidence type="ECO:0000259" key="5">
    <source>
        <dbReference type="Pfam" id="PF00501"/>
    </source>
</evidence>
<gene>
    <name evidence="6" type="ORF">PINE0816_LOCUS9957</name>
</gene>
<protein>
    <recommendedName>
        <fullName evidence="5">AMP-dependent synthetase/ligase domain-containing protein</fullName>
    </recommendedName>
</protein>
<dbReference type="GO" id="GO:0005783">
    <property type="term" value="C:endoplasmic reticulum"/>
    <property type="evidence" value="ECO:0007669"/>
    <property type="project" value="TreeGrafter"/>
</dbReference>
<proteinExistence type="inferred from homology"/>
<keyword evidence="2" id="KW-0436">Ligase</keyword>
<accession>A0A7S0GDK7</accession>
<dbReference type="Pfam" id="PF00501">
    <property type="entry name" value="AMP-binding"/>
    <property type="match status" value="1"/>
</dbReference>
<evidence type="ECO:0000313" key="6">
    <source>
        <dbReference type="EMBL" id="CAD8413824.1"/>
    </source>
</evidence>
<dbReference type="InterPro" id="IPR000873">
    <property type="entry name" value="AMP-dep_synth/lig_dom"/>
</dbReference>
<evidence type="ECO:0000256" key="1">
    <source>
        <dbReference type="ARBA" id="ARBA00006432"/>
    </source>
</evidence>
<dbReference type="PANTHER" id="PTHR43272:SF83">
    <property type="entry name" value="ACYL-COA SYNTHETASE LONG-CHAIN, ISOFORM J"/>
    <property type="match status" value="1"/>
</dbReference>
<evidence type="ECO:0000256" key="2">
    <source>
        <dbReference type="ARBA" id="ARBA00022598"/>
    </source>
</evidence>
<keyword evidence="3" id="KW-0547">Nucleotide-binding</keyword>
<sequence length="314" mass="34286">MDTPVSNMFFGLISSKVFGRRRIEFGVTGGGPMSESLQLFCRAVFNSPIIQGYALTETCVGGCFQTIWDQRPGIVGPPVPCVEIVLQSELDIKDNNGFPYLASDRTGAKGEPVIGRGEICMRGPCISSGYYKLPDKTKEDFDEEGFFHTGDIGQFTSDGCIQIVDRKKNLVKLKGGEYVAIEAMESVFVGSPYVSALCVIANGDLDGPLAIAIADNDALTQWAKNANISHDSVHALAKTDAARKEVVNSFIEKGKDGGLTKLELRIKDCVLITDDEWKPGHGMTASMKMDRKSILKIHEDQLFAMYKRQGVNIS</sequence>
<dbReference type="GO" id="GO:0005524">
    <property type="term" value="F:ATP binding"/>
    <property type="evidence" value="ECO:0007669"/>
    <property type="project" value="UniProtKB-KW"/>
</dbReference>
<dbReference type="GO" id="GO:0004467">
    <property type="term" value="F:long-chain fatty acid-CoA ligase activity"/>
    <property type="evidence" value="ECO:0007669"/>
    <property type="project" value="TreeGrafter"/>
</dbReference>
<organism evidence="6">
    <name type="scientific">Proboscia inermis</name>
    <dbReference type="NCBI Taxonomy" id="420281"/>
    <lineage>
        <taxon>Eukaryota</taxon>
        <taxon>Sar</taxon>
        <taxon>Stramenopiles</taxon>
        <taxon>Ochrophyta</taxon>
        <taxon>Bacillariophyta</taxon>
        <taxon>Coscinodiscophyceae</taxon>
        <taxon>Rhizosoleniophycidae</taxon>
        <taxon>Rhizosoleniales</taxon>
        <taxon>Rhizosoleniaceae</taxon>
        <taxon>Proboscia</taxon>
    </lineage>
</organism>
<dbReference type="PANTHER" id="PTHR43272">
    <property type="entry name" value="LONG-CHAIN-FATTY-ACID--COA LIGASE"/>
    <property type="match status" value="1"/>
</dbReference>
<comment type="similarity">
    <text evidence="1">Belongs to the ATP-dependent AMP-binding enzyme family.</text>
</comment>
<reference evidence="6" key="1">
    <citation type="submission" date="2021-01" db="EMBL/GenBank/DDBJ databases">
        <authorList>
            <person name="Corre E."/>
            <person name="Pelletier E."/>
            <person name="Niang G."/>
            <person name="Scheremetjew M."/>
            <person name="Finn R."/>
            <person name="Kale V."/>
            <person name="Holt S."/>
            <person name="Cochrane G."/>
            <person name="Meng A."/>
            <person name="Brown T."/>
            <person name="Cohen L."/>
        </authorList>
    </citation>
    <scope>NUCLEOTIDE SEQUENCE</scope>
    <source>
        <strain evidence="6">CCAP1064/1</strain>
    </source>
</reference>
<name>A0A7S0GDK7_9STRA</name>